<dbReference type="GO" id="GO:0008239">
    <property type="term" value="F:dipeptidyl-peptidase activity"/>
    <property type="evidence" value="ECO:0007669"/>
    <property type="project" value="InterPro"/>
</dbReference>
<dbReference type="RefSeq" id="WP_285972961.1">
    <property type="nucleotide sequence ID" value="NZ_CP127294.1"/>
</dbReference>
<sequence>MRPSTAFFGLLVLFLTQLVSPAQAAAWSPGPAQYSVTETNDVPVTMADGTVIKADVLRPDARGTFPVLLAQTPYGRADLHEDLSYFVQRGYVAVISDVRGTGGSGGQWVPFAPIERQDGAALVRWAAALPGSDGNVGLNGGSYVDINQLTTAAAVGPGSPLKAIFPVVAGNDLYRDLAAMGGLPNAEFMPLWELLTGPRTVTQPVLDALNSGSPAALLAALAIELQHLGGLGAGTLPLLTGEFTCGEQAFDEDYWQSRNPANVLSDVVANGIPAYLVGGWNDLFQRGALMNYAALQNAWAGRPVTAPMAAGQTATSRYQLLMGPWYHDPTGAIDLHPIELAWYDHWLKGVDTGITDTTKPLHTNVFGTDKWVDTTTYPFTGPSSTTYYLGDGRTGTAPRSANDGTLTTSPPSGSGTDWITWTPTSSTCTRSTAQWLGGFLPNPACDTTNLDREHGPGSLVYTSAPLTQPSVLAGPITASISAQANTLDTMWVVTVTDVGPDGSSKPLTEGALIGSQRETDSARSWYSPDGKLLMPYHPYTRQSEKWVVPNEITRYDVEVFPTFAQLAAGHRIRVVLTTADTPHLTPTLTQLPRLLGGIYQVKTPASSITLPLAPLSAFTG</sequence>
<dbReference type="SUPFAM" id="SSF53474">
    <property type="entry name" value="alpha/beta-Hydrolases"/>
    <property type="match status" value="1"/>
</dbReference>
<evidence type="ECO:0000313" key="5">
    <source>
        <dbReference type="EMBL" id="WIX82390.1"/>
    </source>
</evidence>
<proteinExistence type="predicted"/>
<dbReference type="SMART" id="SM00939">
    <property type="entry name" value="PepX_C"/>
    <property type="match status" value="1"/>
</dbReference>
<gene>
    <name evidence="5" type="ORF">QRX50_17295</name>
</gene>
<organism evidence="5 6">
    <name type="scientific">Amycolatopsis carbonis</name>
    <dbReference type="NCBI Taxonomy" id="715471"/>
    <lineage>
        <taxon>Bacteria</taxon>
        <taxon>Bacillati</taxon>
        <taxon>Actinomycetota</taxon>
        <taxon>Actinomycetes</taxon>
        <taxon>Pseudonocardiales</taxon>
        <taxon>Pseudonocardiaceae</taxon>
        <taxon>Amycolatopsis</taxon>
    </lineage>
</organism>
<dbReference type="SUPFAM" id="SSF49785">
    <property type="entry name" value="Galactose-binding domain-like"/>
    <property type="match status" value="1"/>
</dbReference>
<dbReference type="Pfam" id="PF02129">
    <property type="entry name" value="Peptidase_S15"/>
    <property type="match status" value="1"/>
</dbReference>
<dbReference type="EMBL" id="CP127294">
    <property type="protein sequence ID" value="WIX82390.1"/>
    <property type="molecule type" value="Genomic_DNA"/>
</dbReference>
<evidence type="ECO:0000259" key="4">
    <source>
        <dbReference type="SMART" id="SM00939"/>
    </source>
</evidence>
<feature type="signal peptide" evidence="3">
    <location>
        <begin position="1"/>
        <end position="24"/>
    </location>
</feature>
<evidence type="ECO:0000256" key="3">
    <source>
        <dbReference type="SAM" id="SignalP"/>
    </source>
</evidence>
<accession>A0A9Y2MV06</accession>
<dbReference type="InterPro" id="IPR000383">
    <property type="entry name" value="Xaa-Pro-like_dom"/>
</dbReference>
<name>A0A9Y2MV06_9PSEU</name>
<dbReference type="Gene3D" id="2.60.120.260">
    <property type="entry name" value="Galactose-binding domain-like"/>
    <property type="match status" value="1"/>
</dbReference>
<feature type="domain" description="Xaa-Pro dipeptidyl-peptidase C-terminal" evidence="4">
    <location>
        <begin position="340"/>
        <end position="609"/>
    </location>
</feature>
<protein>
    <submittedName>
        <fullName evidence="5">CocE/NonD family hydrolase</fullName>
    </submittedName>
</protein>
<feature type="chain" id="PRO_5040805380" evidence="3">
    <location>
        <begin position="25"/>
        <end position="620"/>
    </location>
</feature>
<feature type="compositionally biased region" description="Low complexity" evidence="2">
    <location>
        <begin position="404"/>
        <end position="416"/>
    </location>
</feature>
<dbReference type="AlphaFoldDB" id="A0A9Y2MV06"/>
<dbReference type="InterPro" id="IPR013736">
    <property type="entry name" value="Xaa-Pro_dipept_C"/>
</dbReference>
<dbReference type="InterPro" id="IPR029058">
    <property type="entry name" value="AB_hydrolase_fold"/>
</dbReference>
<dbReference type="Gene3D" id="1.10.3020.10">
    <property type="entry name" value="alpha-amino acid ester hydrolase ( Helical cap domain)"/>
    <property type="match status" value="1"/>
</dbReference>
<evidence type="ECO:0000256" key="1">
    <source>
        <dbReference type="ARBA" id="ARBA00022801"/>
    </source>
</evidence>
<dbReference type="NCBIfam" id="TIGR00976">
    <property type="entry name" value="CocE_NonD"/>
    <property type="match status" value="1"/>
</dbReference>
<dbReference type="InterPro" id="IPR008979">
    <property type="entry name" value="Galactose-bd-like_sf"/>
</dbReference>
<reference evidence="5 6" key="1">
    <citation type="submission" date="2023-06" db="EMBL/GenBank/DDBJ databases">
        <authorList>
            <person name="Oyuntsetseg B."/>
            <person name="Kim S.B."/>
        </authorList>
    </citation>
    <scope>NUCLEOTIDE SEQUENCE [LARGE SCALE GENOMIC DNA]</scope>
    <source>
        <strain evidence="5 6">2-15</strain>
    </source>
</reference>
<dbReference type="InterPro" id="IPR005674">
    <property type="entry name" value="CocE/Ser_esterase"/>
</dbReference>
<evidence type="ECO:0000256" key="2">
    <source>
        <dbReference type="SAM" id="MobiDB-lite"/>
    </source>
</evidence>
<dbReference type="Gene3D" id="3.40.50.1820">
    <property type="entry name" value="alpha/beta hydrolase"/>
    <property type="match status" value="1"/>
</dbReference>
<feature type="region of interest" description="Disordered" evidence="2">
    <location>
        <begin position="388"/>
        <end position="417"/>
    </location>
</feature>
<keyword evidence="6" id="KW-1185">Reference proteome</keyword>
<keyword evidence="1 5" id="KW-0378">Hydrolase</keyword>
<keyword evidence="3" id="KW-0732">Signal</keyword>
<evidence type="ECO:0000313" key="6">
    <source>
        <dbReference type="Proteomes" id="UP001236014"/>
    </source>
</evidence>
<dbReference type="Proteomes" id="UP001236014">
    <property type="component" value="Chromosome"/>
</dbReference>
<dbReference type="Pfam" id="PF08530">
    <property type="entry name" value="PepX_C"/>
    <property type="match status" value="1"/>
</dbReference>
<dbReference type="KEGG" id="acab:QRX50_17295"/>